<evidence type="ECO:0000259" key="2">
    <source>
        <dbReference type="PROSITE" id="PS50119"/>
    </source>
</evidence>
<dbReference type="PROSITE" id="PS50119">
    <property type="entry name" value="ZF_BBOX"/>
    <property type="match status" value="1"/>
</dbReference>
<gene>
    <name evidence="3" type="ORF">DPMN_184416</name>
</gene>
<protein>
    <recommendedName>
        <fullName evidence="2">B box-type domain-containing protein</fullName>
    </recommendedName>
</protein>
<dbReference type="InterPro" id="IPR000315">
    <property type="entry name" value="Znf_B-box"/>
</dbReference>
<organism evidence="3 4">
    <name type="scientific">Dreissena polymorpha</name>
    <name type="common">Zebra mussel</name>
    <name type="synonym">Mytilus polymorpha</name>
    <dbReference type="NCBI Taxonomy" id="45954"/>
    <lineage>
        <taxon>Eukaryota</taxon>
        <taxon>Metazoa</taxon>
        <taxon>Spiralia</taxon>
        <taxon>Lophotrochozoa</taxon>
        <taxon>Mollusca</taxon>
        <taxon>Bivalvia</taxon>
        <taxon>Autobranchia</taxon>
        <taxon>Heteroconchia</taxon>
        <taxon>Euheterodonta</taxon>
        <taxon>Imparidentia</taxon>
        <taxon>Neoheterodontei</taxon>
        <taxon>Myida</taxon>
        <taxon>Dreissenoidea</taxon>
        <taxon>Dreissenidae</taxon>
        <taxon>Dreissena</taxon>
    </lineage>
</organism>
<keyword evidence="1" id="KW-0479">Metal-binding</keyword>
<reference evidence="3" key="2">
    <citation type="submission" date="2020-11" db="EMBL/GenBank/DDBJ databases">
        <authorList>
            <person name="McCartney M.A."/>
            <person name="Auch B."/>
            <person name="Kono T."/>
            <person name="Mallez S."/>
            <person name="Becker A."/>
            <person name="Gohl D.M."/>
            <person name="Silverstein K.A.T."/>
            <person name="Koren S."/>
            <person name="Bechman K.B."/>
            <person name="Herman A."/>
            <person name="Abrahante J.E."/>
            <person name="Garbe J."/>
        </authorList>
    </citation>
    <scope>NUCLEOTIDE SEQUENCE</scope>
    <source>
        <strain evidence="3">Duluth1</strain>
        <tissue evidence="3">Whole animal</tissue>
    </source>
</reference>
<dbReference type="Gene3D" id="3.30.160.60">
    <property type="entry name" value="Classic Zinc Finger"/>
    <property type="match status" value="1"/>
</dbReference>
<evidence type="ECO:0000313" key="3">
    <source>
        <dbReference type="EMBL" id="KAH3749901.1"/>
    </source>
</evidence>
<keyword evidence="1" id="KW-0863">Zinc-finger</keyword>
<name>A0A9D4DIR0_DREPO</name>
<keyword evidence="1" id="KW-0862">Zinc</keyword>
<evidence type="ECO:0000313" key="4">
    <source>
        <dbReference type="Proteomes" id="UP000828390"/>
    </source>
</evidence>
<dbReference type="SUPFAM" id="SSF57845">
    <property type="entry name" value="B-box zinc-binding domain"/>
    <property type="match status" value="1"/>
</dbReference>
<keyword evidence="4" id="KW-1185">Reference proteome</keyword>
<dbReference type="Pfam" id="PF00643">
    <property type="entry name" value="zf-B_box"/>
    <property type="match status" value="1"/>
</dbReference>
<evidence type="ECO:0000256" key="1">
    <source>
        <dbReference type="PROSITE-ProRule" id="PRU00024"/>
    </source>
</evidence>
<reference evidence="3" key="1">
    <citation type="journal article" date="2019" name="bioRxiv">
        <title>The Genome of the Zebra Mussel, Dreissena polymorpha: A Resource for Invasive Species Research.</title>
        <authorList>
            <person name="McCartney M.A."/>
            <person name="Auch B."/>
            <person name="Kono T."/>
            <person name="Mallez S."/>
            <person name="Zhang Y."/>
            <person name="Obille A."/>
            <person name="Becker A."/>
            <person name="Abrahante J.E."/>
            <person name="Garbe J."/>
            <person name="Badalamenti J.P."/>
            <person name="Herman A."/>
            <person name="Mangelson H."/>
            <person name="Liachko I."/>
            <person name="Sullivan S."/>
            <person name="Sone E.D."/>
            <person name="Koren S."/>
            <person name="Silverstein K.A.T."/>
            <person name="Beckman K.B."/>
            <person name="Gohl D.M."/>
        </authorList>
    </citation>
    <scope>NUCLEOTIDE SEQUENCE</scope>
    <source>
        <strain evidence="3">Duluth1</strain>
        <tissue evidence="3">Whole animal</tissue>
    </source>
</reference>
<dbReference type="EMBL" id="JAIWYP010000010">
    <property type="protein sequence ID" value="KAH3749901.1"/>
    <property type="molecule type" value="Genomic_DNA"/>
</dbReference>
<dbReference type="GO" id="GO:0008270">
    <property type="term" value="F:zinc ion binding"/>
    <property type="evidence" value="ECO:0007669"/>
    <property type="project" value="UniProtKB-KW"/>
</dbReference>
<sequence>MLIRNVYTSSFCSRSDDELGFYCRKCAIPICLRCKVTVHEQNTTGNLSDVAFEIRVLLTDMLKCAQGVLPKFHGHFNDMTYYSDHLEKEREKLKEEIIEQVRSELFL</sequence>
<accession>A0A9D4DIR0</accession>
<proteinExistence type="predicted"/>
<comment type="caution">
    <text evidence="3">The sequence shown here is derived from an EMBL/GenBank/DDBJ whole genome shotgun (WGS) entry which is preliminary data.</text>
</comment>
<dbReference type="AlphaFoldDB" id="A0A9D4DIR0"/>
<feature type="domain" description="B box-type" evidence="2">
    <location>
        <begin position="7"/>
        <end position="50"/>
    </location>
</feature>
<dbReference type="Proteomes" id="UP000828390">
    <property type="component" value="Unassembled WGS sequence"/>
</dbReference>